<evidence type="ECO:0000313" key="2">
    <source>
        <dbReference type="Proteomes" id="UP000240760"/>
    </source>
</evidence>
<keyword evidence="2" id="KW-1185">Reference proteome</keyword>
<protein>
    <submittedName>
        <fullName evidence="1">Uncharacterized protein</fullName>
    </submittedName>
</protein>
<gene>
    <name evidence="1" type="ORF">M440DRAFT_180065</name>
</gene>
<accession>A0A2T4CEY1</accession>
<name>A0A2T4CEY1_TRILO</name>
<dbReference type="AlphaFoldDB" id="A0A2T4CEY1"/>
<dbReference type="Proteomes" id="UP000240760">
    <property type="component" value="Unassembled WGS sequence"/>
</dbReference>
<dbReference type="EMBL" id="KZ679127">
    <property type="protein sequence ID" value="PTB80098.1"/>
    <property type="molecule type" value="Genomic_DNA"/>
</dbReference>
<evidence type="ECO:0000313" key="1">
    <source>
        <dbReference type="EMBL" id="PTB80098.1"/>
    </source>
</evidence>
<organism evidence="1 2">
    <name type="scientific">Trichoderma longibrachiatum ATCC 18648</name>
    <dbReference type="NCBI Taxonomy" id="983965"/>
    <lineage>
        <taxon>Eukaryota</taxon>
        <taxon>Fungi</taxon>
        <taxon>Dikarya</taxon>
        <taxon>Ascomycota</taxon>
        <taxon>Pezizomycotina</taxon>
        <taxon>Sordariomycetes</taxon>
        <taxon>Hypocreomycetidae</taxon>
        <taxon>Hypocreales</taxon>
        <taxon>Hypocreaceae</taxon>
        <taxon>Trichoderma</taxon>
    </lineage>
</organism>
<reference evidence="1 2" key="1">
    <citation type="submission" date="2016-07" db="EMBL/GenBank/DDBJ databases">
        <title>Multiple horizontal gene transfer events from other fungi enriched the ability of initially mycotrophic Trichoderma (Ascomycota) to feed on dead plant biomass.</title>
        <authorList>
            <consortium name="DOE Joint Genome Institute"/>
            <person name="Aerts A."/>
            <person name="Atanasova L."/>
            <person name="Chenthamara K."/>
            <person name="Zhang J."/>
            <person name="Grujic M."/>
            <person name="Henrissat B."/>
            <person name="Kuo A."/>
            <person name="Salamov A."/>
            <person name="Lipzen A."/>
            <person name="Labutti K."/>
            <person name="Barry K."/>
            <person name="Miao Y."/>
            <person name="Rahimi M.J."/>
            <person name="Shen Q."/>
            <person name="Grigoriev I.V."/>
            <person name="Kubicek C.P."/>
            <person name="Druzhinina I.S."/>
        </authorList>
    </citation>
    <scope>NUCLEOTIDE SEQUENCE [LARGE SCALE GENOMIC DNA]</scope>
    <source>
        <strain evidence="1 2">ATCC 18648</strain>
    </source>
</reference>
<sequence length="101" mass="11577">MHAQNPKRCTFTSSSHTRIRTLSPAHTHTHTYIYKYLSLTHRSKGPYPPQPLGFSFVLVGYCDNDSCHVGENKCHGRACGRRLHEKLDSHCFILSEQQSTY</sequence>
<proteinExistence type="predicted"/>